<evidence type="ECO:0000256" key="1">
    <source>
        <dbReference type="SAM" id="MobiDB-lite"/>
    </source>
</evidence>
<feature type="compositionally biased region" description="Basic residues" evidence="1">
    <location>
        <begin position="66"/>
        <end position="86"/>
    </location>
</feature>
<feature type="region of interest" description="Disordered" evidence="1">
    <location>
        <begin position="1"/>
        <end position="111"/>
    </location>
</feature>
<comment type="caution">
    <text evidence="2">The sequence shown here is derived from an EMBL/GenBank/DDBJ whole genome shotgun (WGS) entry which is preliminary data.</text>
</comment>
<dbReference type="AlphaFoldDB" id="A0A1V6SX03"/>
<organism evidence="2 3">
    <name type="scientific">Penicillium flavigenum</name>
    <dbReference type="NCBI Taxonomy" id="254877"/>
    <lineage>
        <taxon>Eukaryota</taxon>
        <taxon>Fungi</taxon>
        <taxon>Dikarya</taxon>
        <taxon>Ascomycota</taxon>
        <taxon>Pezizomycotina</taxon>
        <taxon>Eurotiomycetes</taxon>
        <taxon>Eurotiomycetidae</taxon>
        <taxon>Eurotiales</taxon>
        <taxon>Aspergillaceae</taxon>
        <taxon>Penicillium</taxon>
    </lineage>
</organism>
<feature type="compositionally biased region" description="Basic and acidic residues" evidence="1">
    <location>
        <begin position="11"/>
        <end position="28"/>
    </location>
</feature>
<keyword evidence="3" id="KW-1185">Reference proteome</keyword>
<feature type="compositionally biased region" description="Basic and acidic residues" evidence="1">
    <location>
        <begin position="45"/>
        <end position="57"/>
    </location>
</feature>
<accession>A0A1V6SX03</accession>
<dbReference type="EMBL" id="MLQL01000021">
    <property type="protein sequence ID" value="OQE18512.1"/>
    <property type="molecule type" value="Genomic_DNA"/>
</dbReference>
<protein>
    <submittedName>
        <fullName evidence="2">Uncharacterized protein</fullName>
    </submittedName>
</protein>
<dbReference type="STRING" id="254877.A0A1V6SX03"/>
<gene>
    <name evidence="2" type="ORF">PENFLA_c021G09725</name>
</gene>
<sequence>MPPRPFFPAKPDGKGAPKKSDGKRKADGQSEDSEATPPKKKKTKKEIPQKLDEERLAADLNTDYSRRRKNLRFSRPQMPKKQKWQKVKGVIREREDAPQGWNPEEPDLMPDDFESQIERCLERITENIMPHVYQHKLTELMAKQTARNALIATEPGLSWPVVQRLDDLKFTLDWLMAENDKYKMVDTVKAIIAQYRSGELDWHSEFVTYWHAGVQLCRPRPFHWEEYRYVHDKCQGHEGFWVEGILGPAPGLSKTSVVCQPDPRINATMVRLSLRIPQAQPPTGKGLSSFEFPFMDDTGSTHMSIFEDDISILQDNKNHPLPRCLGVGLHYTSDDRRVPALYRELEVNMWSVDEQRFMSNWEPIPVSIRSGHATRAGADRLSGSWLRRRFYTGTCPDQSMRLWVFNYNPGIPPTTG</sequence>
<evidence type="ECO:0000313" key="2">
    <source>
        <dbReference type="EMBL" id="OQE18512.1"/>
    </source>
</evidence>
<reference evidence="3" key="1">
    <citation type="journal article" date="2017" name="Nat. Microbiol.">
        <title>Global analysis of biosynthetic gene clusters reveals vast potential of secondary metabolite production in Penicillium species.</title>
        <authorList>
            <person name="Nielsen J.C."/>
            <person name="Grijseels S."/>
            <person name="Prigent S."/>
            <person name="Ji B."/>
            <person name="Dainat J."/>
            <person name="Nielsen K.F."/>
            <person name="Frisvad J.C."/>
            <person name="Workman M."/>
            <person name="Nielsen J."/>
        </authorList>
    </citation>
    <scope>NUCLEOTIDE SEQUENCE [LARGE SCALE GENOMIC DNA]</scope>
    <source>
        <strain evidence="3">IBT 14082</strain>
    </source>
</reference>
<proteinExistence type="predicted"/>
<dbReference type="OrthoDB" id="4363173at2759"/>
<name>A0A1V6SX03_9EURO</name>
<evidence type="ECO:0000313" key="3">
    <source>
        <dbReference type="Proteomes" id="UP000191342"/>
    </source>
</evidence>
<dbReference type="Proteomes" id="UP000191342">
    <property type="component" value="Unassembled WGS sequence"/>
</dbReference>